<gene>
    <name evidence="1" type="ORF">AB5J50_50575</name>
</gene>
<dbReference type="RefSeq" id="WP_369265218.1">
    <property type="nucleotide sequence ID" value="NZ_CP163440.1"/>
</dbReference>
<sequence>MPIGEALTLLGLLLTFLSVGFTGRQLQRSRQTTQAEFLFNITTWFLDDQSVRELYYKLDYATWTFDENAFTGSIDEPHLDKLLYILNLVDQLAESGQINKSGLRILEFEASRVLHNPEVQKYFEWLDKEYRRVGRPGPAYSGARRWSERLRTSGIADGTATTFTSERPSVGS</sequence>
<protein>
    <recommendedName>
        <fullName evidence="2">DUF4760 domain-containing protein</fullName>
    </recommendedName>
</protein>
<evidence type="ECO:0008006" key="2">
    <source>
        <dbReference type="Google" id="ProtNLM"/>
    </source>
</evidence>
<organism evidence="1">
    <name type="scientific">Streptomyces sp. R35</name>
    <dbReference type="NCBI Taxonomy" id="3238630"/>
    <lineage>
        <taxon>Bacteria</taxon>
        <taxon>Bacillati</taxon>
        <taxon>Actinomycetota</taxon>
        <taxon>Actinomycetes</taxon>
        <taxon>Kitasatosporales</taxon>
        <taxon>Streptomycetaceae</taxon>
        <taxon>Streptomyces</taxon>
    </lineage>
</organism>
<proteinExistence type="predicted"/>
<name>A0AB39SRL8_9ACTN</name>
<reference evidence="1" key="1">
    <citation type="submission" date="2024-07" db="EMBL/GenBank/DDBJ databases">
        <authorList>
            <person name="Yu S.T."/>
        </authorList>
    </citation>
    <scope>NUCLEOTIDE SEQUENCE</scope>
    <source>
        <strain evidence="1">R35</strain>
    </source>
</reference>
<accession>A0AB39SRL8</accession>
<dbReference type="AlphaFoldDB" id="A0AB39SRL8"/>
<dbReference type="EMBL" id="CP163440">
    <property type="protein sequence ID" value="XDQ68405.1"/>
    <property type="molecule type" value="Genomic_DNA"/>
</dbReference>
<evidence type="ECO:0000313" key="1">
    <source>
        <dbReference type="EMBL" id="XDQ68405.1"/>
    </source>
</evidence>